<accession>A0A9P9D7Y5</accession>
<dbReference type="OrthoDB" id="441517at2759"/>
<organism evidence="1 2">
    <name type="scientific">Dactylonectria macrodidyma</name>
    <dbReference type="NCBI Taxonomy" id="307937"/>
    <lineage>
        <taxon>Eukaryota</taxon>
        <taxon>Fungi</taxon>
        <taxon>Dikarya</taxon>
        <taxon>Ascomycota</taxon>
        <taxon>Pezizomycotina</taxon>
        <taxon>Sordariomycetes</taxon>
        <taxon>Hypocreomycetidae</taxon>
        <taxon>Hypocreales</taxon>
        <taxon>Nectriaceae</taxon>
        <taxon>Dactylonectria</taxon>
    </lineage>
</organism>
<dbReference type="AlphaFoldDB" id="A0A9P9D7Y5"/>
<proteinExistence type="predicted"/>
<name>A0A9P9D7Y5_9HYPO</name>
<dbReference type="EMBL" id="JAGMUV010000033">
    <property type="protein sequence ID" value="KAH7114072.1"/>
    <property type="molecule type" value="Genomic_DNA"/>
</dbReference>
<evidence type="ECO:0000313" key="1">
    <source>
        <dbReference type="EMBL" id="KAH7114072.1"/>
    </source>
</evidence>
<sequence length="153" mass="17912">MVHFELAPLSMIPWLLQHWRQRIAGWKGVQISYTGDVAAARLQLNNDSIQREGEGRRVDCQASGGQADWAYKDAVWSEGRVPIREREHGWHQDAGWRPMRRSRLFDIHGSVDRHVYGRTRKPEPEDEIRKVRHNIRRVKGVLLSTRNFPTKAR</sequence>
<keyword evidence="2" id="KW-1185">Reference proteome</keyword>
<reference evidence="1" key="1">
    <citation type="journal article" date="2021" name="Nat. Commun.">
        <title>Genetic determinants of endophytism in the Arabidopsis root mycobiome.</title>
        <authorList>
            <person name="Mesny F."/>
            <person name="Miyauchi S."/>
            <person name="Thiergart T."/>
            <person name="Pickel B."/>
            <person name="Atanasova L."/>
            <person name="Karlsson M."/>
            <person name="Huettel B."/>
            <person name="Barry K.W."/>
            <person name="Haridas S."/>
            <person name="Chen C."/>
            <person name="Bauer D."/>
            <person name="Andreopoulos W."/>
            <person name="Pangilinan J."/>
            <person name="LaButti K."/>
            <person name="Riley R."/>
            <person name="Lipzen A."/>
            <person name="Clum A."/>
            <person name="Drula E."/>
            <person name="Henrissat B."/>
            <person name="Kohler A."/>
            <person name="Grigoriev I.V."/>
            <person name="Martin F.M."/>
            <person name="Hacquard S."/>
        </authorList>
    </citation>
    <scope>NUCLEOTIDE SEQUENCE</scope>
    <source>
        <strain evidence="1">MPI-CAGE-AT-0147</strain>
    </source>
</reference>
<gene>
    <name evidence="1" type="ORF">EDB81DRAFT_301918</name>
</gene>
<evidence type="ECO:0000313" key="2">
    <source>
        <dbReference type="Proteomes" id="UP000738349"/>
    </source>
</evidence>
<protein>
    <submittedName>
        <fullName evidence="1">Uncharacterized protein</fullName>
    </submittedName>
</protein>
<comment type="caution">
    <text evidence="1">The sequence shown here is derived from an EMBL/GenBank/DDBJ whole genome shotgun (WGS) entry which is preliminary data.</text>
</comment>
<dbReference type="Proteomes" id="UP000738349">
    <property type="component" value="Unassembled WGS sequence"/>
</dbReference>